<name>X6P797_RETFI</name>
<keyword evidence="1" id="KW-0175">Coiled coil</keyword>
<reference evidence="3 4" key="1">
    <citation type="journal article" date="2013" name="Curr. Biol.">
        <title>The Genome of the Foraminiferan Reticulomyxa filosa.</title>
        <authorList>
            <person name="Glockner G."/>
            <person name="Hulsmann N."/>
            <person name="Schleicher M."/>
            <person name="Noegel A.A."/>
            <person name="Eichinger L."/>
            <person name="Gallinger C."/>
            <person name="Pawlowski J."/>
            <person name="Sierra R."/>
            <person name="Euteneuer U."/>
            <person name="Pillet L."/>
            <person name="Moustafa A."/>
            <person name="Platzer M."/>
            <person name="Groth M."/>
            <person name="Szafranski K."/>
            <person name="Schliwa M."/>
        </authorList>
    </citation>
    <scope>NUCLEOTIDE SEQUENCE [LARGE SCALE GENOMIC DNA]</scope>
</reference>
<feature type="non-terminal residue" evidence="3">
    <location>
        <position position="1"/>
    </location>
</feature>
<feature type="domain" description="NACHT" evidence="2">
    <location>
        <begin position="78"/>
        <end position="189"/>
    </location>
</feature>
<dbReference type="OrthoDB" id="5987518at2759"/>
<evidence type="ECO:0000256" key="1">
    <source>
        <dbReference type="SAM" id="Coils"/>
    </source>
</evidence>
<dbReference type="Gene3D" id="3.40.50.300">
    <property type="entry name" value="P-loop containing nucleotide triphosphate hydrolases"/>
    <property type="match status" value="1"/>
</dbReference>
<proteinExistence type="predicted"/>
<accession>X6P797</accession>
<dbReference type="PANTHER" id="PTHR46312:SF2">
    <property type="entry name" value="NUCLEOTIDE-BINDING OLIGOMERIZATION DOMAIN-CONTAINING PROTEIN 2-LIKE"/>
    <property type="match status" value="1"/>
</dbReference>
<sequence>ANVNNNLILNDNWIKKYVENNKNNEKWLNTMDYSLIYTQQKTTELEDIWKIKKTADAEDKEVEEKEEEEEKEKELEVRYISIHGEAGTGKSIFVQKIAYLCKQMWNDRFELLLQIPLKKIANIFEKEMNKNDYTKCIVNEKNELLLVLDGFDEIENELNTKKPGLKQWLQHCTVNPNYFILMASRPNAICSYLDNKQADMLIKTLNNNPTLHLLSHTPLYLHLFCYLAKQEMKIKIFDKLNNISVSKLYEKILKYYMKWNWIKSNKKN</sequence>
<evidence type="ECO:0000259" key="2">
    <source>
        <dbReference type="Pfam" id="PF05729"/>
    </source>
</evidence>
<comment type="caution">
    <text evidence="3">The sequence shown here is derived from an EMBL/GenBank/DDBJ whole genome shotgun (WGS) entry which is preliminary data.</text>
</comment>
<evidence type="ECO:0000313" key="3">
    <source>
        <dbReference type="EMBL" id="ETO33993.1"/>
    </source>
</evidence>
<dbReference type="Proteomes" id="UP000023152">
    <property type="component" value="Unassembled WGS sequence"/>
</dbReference>
<gene>
    <name evidence="3" type="ORF">RFI_03100</name>
</gene>
<dbReference type="Pfam" id="PF05729">
    <property type="entry name" value="NACHT"/>
    <property type="match status" value="1"/>
</dbReference>
<dbReference type="AlphaFoldDB" id="X6P797"/>
<dbReference type="SUPFAM" id="SSF52540">
    <property type="entry name" value="P-loop containing nucleoside triphosphate hydrolases"/>
    <property type="match status" value="1"/>
</dbReference>
<dbReference type="InterPro" id="IPR027417">
    <property type="entry name" value="P-loop_NTPase"/>
</dbReference>
<keyword evidence="4" id="KW-1185">Reference proteome</keyword>
<feature type="coiled-coil region" evidence="1">
    <location>
        <begin position="48"/>
        <end position="78"/>
    </location>
</feature>
<dbReference type="EMBL" id="ASPP01002960">
    <property type="protein sequence ID" value="ETO33993.1"/>
    <property type="molecule type" value="Genomic_DNA"/>
</dbReference>
<dbReference type="InterPro" id="IPR007111">
    <property type="entry name" value="NACHT_NTPase"/>
</dbReference>
<protein>
    <recommendedName>
        <fullName evidence="2">NACHT domain-containing protein</fullName>
    </recommendedName>
</protein>
<dbReference type="PANTHER" id="PTHR46312">
    <property type="entry name" value="NACHT DOMAIN-CONTAINING PROTEIN"/>
    <property type="match status" value="1"/>
</dbReference>
<evidence type="ECO:0000313" key="4">
    <source>
        <dbReference type="Proteomes" id="UP000023152"/>
    </source>
</evidence>
<organism evidence="3 4">
    <name type="scientific">Reticulomyxa filosa</name>
    <dbReference type="NCBI Taxonomy" id="46433"/>
    <lineage>
        <taxon>Eukaryota</taxon>
        <taxon>Sar</taxon>
        <taxon>Rhizaria</taxon>
        <taxon>Retaria</taxon>
        <taxon>Foraminifera</taxon>
        <taxon>Monothalamids</taxon>
        <taxon>Reticulomyxidae</taxon>
        <taxon>Reticulomyxa</taxon>
    </lineage>
</organism>